<dbReference type="OrthoDB" id="1437285at2"/>
<keyword evidence="2" id="KW-0378">Hydrolase</keyword>
<evidence type="ECO:0000313" key="2">
    <source>
        <dbReference type="EMBL" id="EON70580.1"/>
    </source>
</evidence>
<proteinExistence type="predicted"/>
<evidence type="ECO:0000313" key="3">
    <source>
        <dbReference type="Proteomes" id="UP000013911"/>
    </source>
</evidence>
<reference evidence="2 3" key="1">
    <citation type="submission" date="2013-04" db="EMBL/GenBank/DDBJ databases">
        <title>Draft genome of the heavy metal tolerant bacterium Lysinibacillus sphaericus strain OT4b.31.</title>
        <authorList>
            <person name="Pena-Montenegro T.D."/>
            <person name="Dussan J."/>
        </authorList>
    </citation>
    <scope>NUCLEOTIDE SEQUENCE [LARGE SCALE GENOMIC DNA]</scope>
    <source>
        <strain evidence="2 3">OT4b.31</strain>
    </source>
</reference>
<name>R7Z8V2_LYSSH</name>
<protein>
    <submittedName>
        <fullName evidence="2">CAAX amino terminal protease</fullName>
    </submittedName>
</protein>
<feature type="transmembrane region" description="Helical" evidence="1">
    <location>
        <begin position="7"/>
        <end position="30"/>
    </location>
</feature>
<dbReference type="HOGENOM" id="CLU_2683468_0_0_9"/>
<dbReference type="PATRIC" id="fig|1285586.5.peg.4394"/>
<dbReference type="GO" id="GO:0006508">
    <property type="term" value="P:proteolysis"/>
    <property type="evidence" value="ECO:0007669"/>
    <property type="project" value="UniProtKB-KW"/>
</dbReference>
<dbReference type="GO" id="GO:0008233">
    <property type="term" value="F:peptidase activity"/>
    <property type="evidence" value="ECO:0007669"/>
    <property type="project" value="UniProtKB-KW"/>
</dbReference>
<gene>
    <name evidence="2" type="ORF">H131_21097</name>
</gene>
<keyword evidence="1" id="KW-0812">Transmembrane</keyword>
<keyword evidence="1" id="KW-0472">Membrane</keyword>
<accession>R7Z8V2</accession>
<keyword evidence="1" id="KW-1133">Transmembrane helix</keyword>
<dbReference type="EMBL" id="AQPX01000032">
    <property type="protein sequence ID" value="EON70580.1"/>
    <property type="molecule type" value="Genomic_DNA"/>
</dbReference>
<feature type="transmembrane region" description="Helical" evidence="1">
    <location>
        <begin position="42"/>
        <end position="61"/>
    </location>
</feature>
<organism evidence="2 3">
    <name type="scientific">Lysinibacillus sphaericus OT4b.31</name>
    <dbReference type="NCBI Taxonomy" id="1285586"/>
    <lineage>
        <taxon>Bacteria</taxon>
        <taxon>Bacillati</taxon>
        <taxon>Bacillota</taxon>
        <taxon>Bacilli</taxon>
        <taxon>Bacillales</taxon>
        <taxon>Bacillaceae</taxon>
        <taxon>Lysinibacillus</taxon>
    </lineage>
</organism>
<dbReference type="Proteomes" id="UP000013911">
    <property type="component" value="Unassembled WGS sequence"/>
</dbReference>
<keyword evidence="2" id="KW-0645">Protease</keyword>
<dbReference type="RefSeq" id="WP_010861118.1">
    <property type="nucleotide sequence ID" value="NZ_KB933407.1"/>
</dbReference>
<comment type="caution">
    <text evidence="2">The sequence shown here is derived from an EMBL/GenBank/DDBJ whole genome shotgun (WGS) entry which is preliminary data.</text>
</comment>
<dbReference type="eggNOG" id="COG1266">
    <property type="taxonomic scope" value="Bacteria"/>
</dbReference>
<evidence type="ECO:0000256" key="1">
    <source>
        <dbReference type="SAM" id="Phobius"/>
    </source>
</evidence>
<dbReference type="AlphaFoldDB" id="R7Z8V2"/>
<sequence length="74" mass="8470">MKKKRNYIGLLLLIIVLLVVPINSIISYFVDSSLLASHRFTNLGFSVMMPALIYAIFQTGLSEELFFRGFLTKR</sequence>